<feature type="domain" description="Flagellar Assembly Protein A N-terminal region" evidence="1">
    <location>
        <begin position="171"/>
        <end position="304"/>
    </location>
</feature>
<dbReference type="EMBL" id="AUPZ01000007">
    <property type="protein sequence ID" value="EQB39457.1"/>
    <property type="molecule type" value="Genomic_DNA"/>
</dbReference>
<dbReference type="eggNOG" id="COG1315">
    <property type="taxonomic scope" value="Bacteria"/>
</dbReference>
<dbReference type="Proteomes" id="UP000015520">
    <property type="component" value="Unassembled WGS sequence"/>
</dbReference>
<evidence type="ECO:0000259" key="1">
    <source>
        <dbReference type="Pfam" id="PF20250"/>
    </source>
</evidence>
<gene>
    <name evidence="2" type="ORF">M947_05545</name>
</gene>
<dbReference type="InterPro" id="IPR005646">
    <property type="entry name" value="FapA"/>
</dbReference>
<proteinExistence type="predicted"/>
<dbReference type="PATRIC" id="fig|1172190.3.peg.1082"/>
<dbReference type="InterPro" id="IPR046866">
    <property type="entry name" value="FapA_N"/>
</dbReference>
<comment type="caution">
    <text evidence="2">The sequence shown here is derived from an EMBL/GenBank/DDBJ whole genome shotgun (WGS) entry which is preliminary data.</text>
</comment>
<sequence>MGIIKANFDLNQAKELNMTDSIDISTNNVYKELLRIAAQNSIPISRLYIRINEIQTFTKNKDASLVKLSDAELNKYATEEEYLRDATIELEQHYDITVSPYYKGYPFLRMISEIEFNEDETLAYFVIKRGSQIEYYDNIYDDFLDYIDEKKLRAGILFYLFDVEFETSIEEFVKAIKRVKKVVFKEDKKILVAKGLEAVESIEAQLHMSIEERNSVGAEDSSGRVDYSNRGFMLSCSEGEELFEFIKPQQGKHGRTCKGKIIEVKSVNLDVSPTFTVEDGIEIQDSFDNIKYLSKKSGYLVKNGNEYDVANTIDVDEISFKTTGTINSNLDSEITINVVKNNPLEDAIEEGMQVKVQNIFIQGSVGPNTQIEAREVKVEGQTHGESFIKCINASISLHKGKVIARKVEVKNLEGGEIIADEAIVKSATRGRIRAKKITIETLGSHVTMEASQYIEIQKVKGEENEFILDSLINSGFDDSKTDDDIYFKKIKEEFDELQSKFKASARKVKESLKSCQKIKDLIIKNQNEKEEIPSALIKNFKICKVIRVQYKKLKEKLEYKQAQYDKAKDKIQQAYPDIFEARILLGEPLRGFNHIRYKLHNPNREIELRTNERMTKKTFELYEDDDGVLKIINSKTRS</sequence>
<dbReference type="AlphaFoldDB" id="T0JRH8"/>
<keyword evidence="3" id="KW-1185">Reference proteome</keyword>
<dbReference type="STRING" id="1172190.M947_05545"/>
<accession>T0JRH8</accession>
<evidence type="ECO:0000313" key="2">
    <source>
        <dbReference type="EMBL" id="EQB39457.1"/>
    </source>
</evidence>
<dbReference type="Pfam" id="PF20250">
    <property type="entry name" value="FapA_N"/>
    <property type="match status" value="1"/>
</dbReference>
<dbReference type="PANTHER" id="PTHR38032:SF1">
    <property type="entry name" value="RNA-BINDING PROTEIN KHPB N-TERMINAL DOMAIN-CONTAINING PROTEIN"/>
    <property type="match status" value="1"/>
</dbReference>
<dbReference type="PANTHER" id="PTHR38032">
    <property type="entry name" value="POLYMERASE-RELATED"/>
    <property type="match status" value="1"/>
</dbReference>
<evidence type="ECO:0000313" key="3">
    <source>
        <dbReference type="Proteomes" id="UP000015520"/>
    </source>
</evidence>
<organism evidence="2 3">
    <name type="scientific">Sulfurimonas hongkongensis</name>
    <dbReference type="NCBI Taxonomy" id="1172190"/>
    <lineage>
        <taxon>Bacteria</taxon>
        <taxon>Pseudomonadati</taxon>
        <taxon>Campylobacterota</taxon>
        <taxon>Epsilonproteobacteria</taxon>
        <taxon>Campylobacterales</taxon>
        <taxon>Sulfurimonadaceae</taxon>
        <taxon>Sulfurimonas</taxon>
    </lineage>
</organism>
<reference evidence="2 3" key="1">
    <citation type="submission" date="2013-07" db="EMBL/GenBank/DDBJ databases">
        <title>Sulfurimonas hongkongensis AST-10 Genome Sequencing.</title>
        <authorList>
            <person name="Cai L."/>
            <person name="Zhang T."/>
        </authorList>
    </citation>
    <scope>NUCLEOTIDE SEQUENCE [LARGE SCALE GENOMIC DNA]</scope>
    <source>
        <strain evidence="2 3">AST-10</strain>
    </source>
</reference>
<protein>
    <recommendedName>
        <fullName evidence="1">Flagellar Assembly Protein A N-terminal region domain-containing protein</fullName>
    </recommendedName>
</protein>
<name>T0JRH8_9BACT</name>